<dbReference type="GO" id="GO:0005840">
    <property type="term" value="C:ribosome"/>
    <property type="evidence" value="ECO:0007669"/>
    <property type="project" value="UniProtKB-KW"/>
</dbReference>
<dbReference type="GO" id="GO:0006412">
    <property type="term" value="P:translation"/>
    <property type="evidence" value="ECO:0007669"/>
    <property type="project" value="InterPro"/>
</dbReference>
<dbReference type="Proteomes" id="UP000324897">
    <property type="component" value="Unassembled WGS sequence"/>
</dbReference>
<dbReference type="Gene3D" id="3.40.50.1240">
    <property type="entry name" value="Phosphoglycerate mutase-like"/>
    <property type="match status" value="1"/>
</dbReference>
<evidence type="ECO:0000256" key="9">
    <source>
        <dbReference type="PIRSR" id="PIRSR613078-2"/>
    </source>
</evidence>
<evidence type="ECO:0000313" key="12">
    <source>
        <dbReference type="Proteomes" id="UP000324897"/>
    </source>
</evidence>
<evidence type="ECO:0000256" key="1">
    <source>
        <dbReference type="ARBA" id="ARBA00002569"/>
    </source>
</evidence>
<evidence type="ECO:0000256" key="3">
    <source>
        <dbReference type="ARBA" id="ARBA00011458"/>
    </source>
</evidence>
<gene>
    <name evidence="11" type="ORF">EJB05_32811</name>
</gene>
<protein>
    <recommendedName>
        <fullName evidence="6">Small ribosomal subunit protein uS8c</fullName>
    </recommendedName>
    <alternativeName>
        <fullName evidence="7">30S ribosomal protein S8, chloroplastic</fullName>
    </alternativeName>
</protein>
<comment type="subunit">
    <text evidence="3">Part of the 30S ribosomal subunit.</text>
</comment>
<dbReference type="Gene3D" id="3.30.1370.30">
    <property type="match status" value="1"/>
</dbReference>
<dbReference type="OrthoDB" id="354304at2759"/>
<evidence type="ECO:0000313" key="11">
    <source>
        <dbReference type="EMBL" id="TVU23076.1"/>
    </source>
</evidence>
<keyword evidence="4 10" id="KW-0689">Ribosomal protein</keyword>
<dbReference type="PANTHER" id="PTHR11758">
    <property type="entry name" value="40S RIBOSOMAL PROTEIN S15A"/>
    <property type="match status" value="1"/>
</dbReference>
<dbReference type="FunFam" id="3.30.1370.30:FF:000001">
    <property type="entry name" value="40S ribosomal protein S15a"/>
    <property type="match status" value="1"/>
</dbReference>
<dbReference type="Gene3D" id="3.30.1490.10">
    <property type="match status" value="1"/>
</dbReference>
<dbReference type="InterPro" id="IPR035987">
    <property type="entry name" value="Ribosomal_uS8_sf"/>
</dbReference>
<keyword evidence="5 10" id="KW-0687">Ribonucleoprotein</keyword>
<feature type="binding site" evidence="9">
    <location>
        <position position="314"/>
    </location>
    <ligand>
        <name>substrate</name>
    </ligand>
</feature>
<evidence type="ECO:0000256" key="8">
    <source>
        <dbReference type="PIRSR" id="PIRSR613078-1"/>
    </source>
</evidence>
<name>A0A5J9UHT4_9POAL</name>
<dbReference type="SUPFAM" id="SSF53254">
    <property type="entry name" value="Phosphoglycerate mutase-like"/>
    <property type="match status" value="1"/>
</dbReference>
<evidence type="ECO:0000256" key="5">
    <source>
        <dbReference type="ARBA" id="ARBA00023274"/>
    </source>
</evidence>
<dbReference type="SMART" id="SM00855">
    <property type="entry name" value="PGAM"/>
    <property type="match status" value="1"/>
</dbReference>
<feature type="active site" description="Proton donor/acceptor" evidence="8">
    <location>
        <position position="338"/>
    </location>
</feature>
<dbReference type="Pfam" id="PF00410">
    <property type="entry name" value="Ribosomal_S8"/>
    <property type="match status" value="1"/>
</dbReference>
<dbReference type="InterPro" id="IPR047863">
    <property type="entry name" value="Ribosomal_uS8_CS"/>
</dbReference>
<sequence length="425" mass="47550">MGRRILNDALRTMVNADRRGKATALLQPISGVMVSFLNIMKHRGYIKNFEVIDPHRVGRINVELHGRIKDCKALTYRQDLRAKEIEQYRVRKLPTRQWGYVVITTPNGVLDHEEAIKQNVVLFRLAEVTLLCMPSRICNNVSEGERVPETVPIHPPVARELHFSGLELQETHRQMGSASVATKPSPPPLPTLGRRALPHLCNRTGKLKVLTIKATHSGISDVSVQSPPVDEVSVTGAAYSFRGATTSLTNKNLTSSKKITLVRHGLSSWNAESRVQGSSNLSVLTETGVKQAEKCRDALANMNFDVCFSSPISRAKSTAEIIWQGKEEPLVFLDSLKEAHLFFLEGMTNADAKKQYPELYTKWREDPSNFHVNGIYPVRELWGTARQAWEEILLTPGENFLVVTHKSILRALICTALGLPPERQV</sequence>
<proteinExistence type="inferred from homology"/>
<dbReference type="EMBL" id="RWGY01000026">
    <property type="protein sequence ID" value="TVU23076.1"/>
    <property type="molecule type" value="Genomic_DNA"/>
</dbReference>
<evidence type="ECO:0000256" key="10">
    <source>
        <dbReference type="RuleBase" id="RU003660"/>
    </source>
</evidence>
<evidence type="ECO:0000256" key="2">
    <source>
        <dbReference type="ARBA" id="ARBA00006471"/>
    </source>
</evidence>
<comment type="similarity">
    <text evidence="2 10">Belongs to the universal ribosomal protein uS8 family.</text>
</comment>
<feature type="active site" description="Tele-phosphohistidine intermediate" evidence="8">
    <location>
        <position position="264"/>
    </location>
</feature>
<dbReference type="SUPFAM" id="SSF56047">
    <property type="entry name" value="Ribosomal protein S8"/>
    <property type="match status" value="1"/>
</dbReference>
<reference evidence="11 12" key="1">
    <citation type="journal article" date="2019" name="Sci. Rep.">
        <title>A high-quality genome of Eragrostis curvula grass provides insights into Poaceae evolution and supports new strategies to enhance forage quality.</title>
        <authorList>
            <person name="Carballo J."/>
            <person name="Santos B.A.C.M."/>
            <person name="Zappacosta D."/>
            <person name="Garbus I."/>
            <person name="Selva J.P."/>
            <person name="Gallo C.A."/>
            <person name="Diaz A."/>
            <person name="Albertini E."/>
            <person name="Caccamo M."/>
            <person name="Echenique V."/>
        </authorList>
    </citation>
    <scope>NUCLEOTIDE SEQUENCE [LARGE SCALE GENOMIC DNA]</scope>
    <source>
        <strain evidence="12">cv. Victoria</strain>
        <tissue evidence="11">Leaf</tissue>
    </source>
</reference>
<comment type="caution">
    <text evidence="11">The sequence shown here is derived from an EMBL/GenBank/DDBJ whole genome shotgun (WGS) entry which is preliminary data.</text>
</comment>
<dbReference type="InterPro" id="IPR029033">
    <property type="entry name" value="His_PPase_superfam"/>
</dbReference>
<organism evidence="11 12">
    <name type="scientific">Eragrostis curvula</name>
    <name type="common">weeping love grass</name>
    <dbReference type="NCBI Taxonomy" id="38414"/>
    <lineage>
        <taxon>Eukaryota</taxon>
        <taxon>Viridiplantae</taxon>
        <taxon>Streptophyta</taxon>
        <taxon>Embryophyta</taxon>
        <taxon>Tracheophyta</taxon>
        <taxon>Spermatophyta</taxon>
        <taxon>Magnoliopsida</taxon>
        <taxon>Liliopsida</taxon>
        <taxon>Poales</taxon>
        <taxon>Poaceae</taxon>
        <taxon>PACMAD clade</taxon>
        <taxon>Chloridoideae</taxon>
        <taxon>Eragrostideae</taxon>
        <taxon>Eragrostidinae</taxon>
        <taxon>Eragrostis</taxon>
    </lineage>
</organism>
<keyword evidence="12" id="KW-1185">Reference proteome</keyword>
<feature type="binding site" evidence="9">
    <location>
        <begin position="263"/>
        <end position="270"/>
    </location>
    <ligand>
        <name>substrate</name>
    </ligand>
</feature>
<dbReference type="InterPro" id="IPR000630">
    <property type="entry name" value="Ribosomal_uS8"/>
</dbReference>
<dbReference type="GO" id="GO:1990904">
    <property type="term" value="C:ribonucleoprotein complex"/>
    <property type="evidence" value="ECO:0007669"/>
    <property type="project" value="UniProtKB-KW"/>
</dbReference>
<accession>A0A5J9UHT4</accession>
<dbReference type="Pfam" id="PF00300">
    <property type="entry name" value="His_Phos_1"/>
    <property type="match status" value="1"/>
</dbReference>
<comment type="function">
    <text evidence="1">One of the primary rRNA binding proteins, it binds directly to 16S rRNA central domain where it helps coordinate assembly of the platform of the 30S subunit.</text>
</comment>
<dbReference type="Gramene" id="TVU23076">
    <property type="protein sequence ID" value="TVU23076"/>
    <property type="gene ID" value="EJB05_32811"/>
</dbReference>
<dbReference type="CDD" id="cd07067">
    <property type="entry name" value="HP_PGM_like"/>
    <property type="match status" value="1"/>
</dbReference>
<dbReference type="PROSITE" id="PS00053">
    <property type="entry name" value="RIBOSOMAL_S8"/>
    <property type="match status" value="1"/>
</dbReference>
<evidence type="ECO:0000256" key="4">
    <source>
        <dbReference type="ARBA" id="ARBA00022980"/>
    </source>
</evidence>
<evidence type="ECO:0000256" key="6">
    <source>
        <dbReference type="ARBA" id="ARBA00035153"/>
    </source>
</evidence>
<dbReference type="InterPro" id="IPR013078">
    <property type="entry name" value="His_Pase_superF_clade-1"/>
</dbReference>
<dbReference type="AlphaFoldDB" id="A0A5J9UHT4"/>
<dbReference type="GO" id="GO:0003735">
    <property type="term" value="F:structural constituent of ribosome"/>
    <property type="evidence" value="ECO:0007669"/>
    <property type="project" value="InterPro"/>
</dbReference>
<evidence type="ECO:0000256" key="7">
    <source>
        <dbReference type="ARBA" id="ARBA00035516"/>
    </source>
</evidence>